<organism evidence="1 2">
    <name type="scientific">Falsibacillus pallidus</name>
    <dbReference type="NCBI Taxonomy" id="493781"/>
    <lineage>
        <taxon>Bacteria</taxon>
        <taxon>Bacillati</taxon>
        <taxon>Bacillota</taxon>
        <taxon>Bacilli</taxon>
        <taxon>Bacillales</taxon>
        <taxon>Bacillaceae</taxon>
        <taxon>Falsibacillus</taxon>
    </lineage>
</organism>
<reference evidence="1 2" key="1">
    <citation type="submission" date="2018-07" db="EMBL/GenBank/DDBJ databases">
        <title>Genomic Encyclopedia of Type Strains, Phase IV (KMG-IV): sequencing the most valuable type-strain genomes for metagenomic binning, comparative biology and taxonomic classification.</title>
        <authorList>
            <person name="Goeker M."/>
        </authorList>
    </citation>
    <scope>NUCLEOTIDE SEQUENCE [LARGE SCALE GENOMIC DNA]</scope>
    <source>
        <strain evidence="1 2">DSM 25281</strain>
    </source>
</reference>
<dbReference type="OrthoDB" id="9812700at2"/>
<dbReference type="AlphaFoldDB" id="A0A370GL03"/>
<proteinExistence type="predicted"/>
<accession>A0A370GL03</accession>
<evidence type="ECO:0008006" key="3">
    <source>
        <dbReference type="Google" id="ProtNLM"/>
    </source>
</evidence>
<keyword evidence="2" id="KW-1185">Reference proteome</keyword>
<dbReference type="InterPro" id="IPR032585">
    <property type="entry name" value="DUF4912"/>
</dbReference>
<gene>
    <name evidence="1" type="ORF">DFR59_10321</name>
</gene>
<dbReference type="Pfam" id="PF16258">
    <property type="entry name" value="DUF4912"/>
    <property type="match status" value="1"/>
</dbReference>
<evidence type="ECO:0000313" key="1">
    <source>
        <dbReference type="EMBL" id="RDI43959.1"/>
    </source>
</evidence>
<name>A0A370GL03_9BACI</name>
<dbReference type="RefSeq" id="WP_114744864.1">
    <property type="nucleotide sequence ID" value="NZ_QQAY01000003.1"/>
</dbReference>
<sequence>MIAEIKQLREQGLSFRKIAKELNMTVGKVQYSWVKYQKASESQKEENDSARKMRIGKVRSMSRIPASPGNYLHVLYSSGTRVLCYWHFDERVTGAVIDYYGREKVGTALVMRVYYDGVNSESIQEIMIPPNADHWFLSELTPGNTCYIELGLLIESISRFLPLLKSESISVLSNDAGTERNRLTAEPAWGSNVSTYSYYSGQMNQSGRNGGGSNES</sequence>
<dbReference type="Proteomes" id="UP000255326">
    <property type="component" value="Unassembled WGS sequence"/>
</dbReference>
<evidence type="ECO:0000313" key="2">
    <source>
        <dbReference type="Proteomes" id="UP000255326"/>
    </source>
</evidence>
<dbReference type="EMBL" id="QQAY01000003">
    <property type="protein sequence ID" value="RDI43959.1"/>
    <property type="molecule type" value="Genomic_DNA"/>
</dbReference>
<protein>
    <recommendedName>
        <fullName evidence="3">DUF4912 domain-containing protein</fullName>
    </recommendedName>
</protein>
<comment type="caution">
    <text evidence="1">The sequence shown here is derived from an EMBL/GenBank/DDBJ whole genome shotgun (WGS) entry which is preliminary data.</text>
</comment>
<dbReference type="Gene3D" id="1.10.10.60">
    <property type="entry name" value="Homeodomain-like"/>
    <property type="match status" value="1"/>
</dbReference>